<feature type="compositionally biased region" description="Polar residues" evidence="1">
    <location>
        <begin position="511"/>
        <end position="532"/>
    </location>
</feature>
<feature type="compositionally biased region" description="Basic and acidic residues" evidence="1">
    <location>
        <begin position="480"/>
        <end position="492"/>
    </location>
</feature>
<dbReference type="EMBL" id="CAMPGE010000612">
    <property type="protein sequence ID" value="CAI2359364.1"/>
    <property type="molecule type" value="Genomic_DNA"/>
</dbReference>
<dbReference type="AlphaFoldDB" id="A0AAD1U390"/>
<sequence>MDPFTVNKVQESYHGTGLDYFKAIQVNSKSVKKFSNRYKTRNKLVNQDYMQDESISSLEDSKDLKCKVVTAKKPRSMVKLNRQGRLKDGFNNGVKLLQTPNKRITVISKYAHYTQSTETENLDNFGTDQQKIDSALKNAKEELLKSLQAIKAKKNHEYNTLHNSLHTGKKSLSVGENSFRDSIRNLGQGNALQRDFTENAKNLLQNSRKITVFDRYNPIRNHENPRRSDLNSSCSDSDRTFIIKPVNEKFSSSKFLKKGSSKRYSKRKRVKKQAKQRKNIPEIFKSLNQPNYCGNCSQLSESQNSSGRKVTVNSSNIGEKMLKLSSQRKNTMGLIKQILRNKPKVLPKHDNQKLDGIMSSFGYLKGDKVDEDDKYSAASGKQVLIDRKANSKSIDCISPNPEGRDIYSGIDLSKWITHMKDLKKKENEEKKWSKISIKSNISQLKTKPKKKQRITLSSKKGARKKIHTPNDHFGAGNSKLRNEYSNEYERPPHRPSGMRGSSLEPLPLRKSYSSTDTGATQVVSQPSSNMKKPSSDCPSVFIPKRVQNVIRLKPTKSSVKLPNITINTNLKSALKML</sequence>
<gene>
    <name evidence="2" type="ORF">ECRASSUSDP1_LOCUS653</name>
</gene>
<keyword evidence="3" id="KW-1185">Reference proteome</keyword>
<organism evidence="2 3">
    <name type="scientific">Euplotes crassus</name>
    <dbReference type="NCBI Taxonomy" id="5936"/>
    <lineage>
        <taxon>Eukaryota</taxon>
        <taxon>Sar</taxon>
        <taxon>Alveolata</taxon>
        <taxon>Ciliophora</taxon>
        <taxon>Intramacronucleata</taxon>
        <taxon>Spirotrichea</taxon>
        <taxon>Hypotrichia</taxon>
        <taxon>Euplotida</taxon>
        <taxon>Euplotidae</taxon>
        <taxon>Moneuplotes</taxon>
    </lineage>
</organism>
<evidence type="ECO:0000256" key="1">
    <source>
        <dbReference type="SAM" id="MobiDB-lite"/>
    </source>
</evidence>
<name>A0AAD1U390_EUPCR</name>
<reference evidence="2" key="1">
    <citation type="submission" date="2023-07" db="EMBL/GenBank/DDBJ databases">
        <authorList>
            <consortium name="AG Swart"/>
            <person name="Singh M."/>
            <person name="Singh A."/>
            <person name="Seah K."/>
            <person name="Emmerich C."/>
        </authorList>
    </citation>
    <scope>NUCLEOTIDE SEQUENCE</scope>
    <source>
        <strain evidence="2">DP1</strain>
    </source>
</reference>
<comment type="caution">
    <text evidence="2">The sequence shown here is derived from an EMBL/GenBank/DDBJ whole genome shotgun (WGS) entry which is preliminary data.</text>
</comment>
<protein>
    <submittedName>
        <fullName evidence="2">Uncharacterized protein</fullName>
    </submittedName>
</protein>
<evidence type="ECO:0000313" key="2">
    <source>
        <dbReference type="EMBL" id="CAI2359364.1"/>
    </source>
</evidence>
<proteinExistence type="predicted"/>
<dbReference type="Proteomes" id="UP001295684">
    <property type="component" value="Unassembled WGS sequence"/>
</dbReference>
<accession>A0AAD1U390</accession>
<evidence type="ECO:0000313" key="3">
    <source>
        <dbReference type="Proteomes" id="UP001295684"/>
    </source>
</evidence>
<feature type="region of interest" description="Disordered" evidence="1">
    <location>
        <begin position="439"/>
        <end position="539"/>
    </location>
</feature>